<sequence length="74" mass="8393">MAKLLQEIKAQSLRGTSKLDEIVAQLSAEDGKDLRDAMLDPTIRPMQIVHALKKRGFKMSPSVITRHRDNHVTR</sequence>
<reference evidence="2" key="1">
    <citation type="submission" date="2020-05" db="EMBL/GenBank/DDBJ databases">
        <authorList>
            <person name="Chiriac C."/>
            <person name="Salcher M."/>
            <person name="Ghai R."/>
            <person name="Kavagutti S V."/>
        </authorList>
    </citation>
    <scope>NUCLEOTIDE SEQUENCE</scope>
</reference>
<evidence type="ECO:0000313" key="3">
    <source>
        <dbReference type="EMBL" id="CAB4203309.1"/>
    </source>
</evidence>
<organism evidence="2">
    <name type="scientific">uncultured Caudovirales phage</name>
    <dbReference type="NCBI Taxonomy" id="2100421"/>
    <lineage>
        <taxon>Viruses</taxon>
        <taxon>Duplodnaviria</taxon>
        <taxon>Heunggongvirae</taxon>
        <taxon>Uroviricota</taxon>
        <taxon>Caudoviricetes</taxon>
        <taxon>Peduoviridae</taxon>
        <taxon>Maltschvirus</taxon>
        <taxon>Maltschvirus maltsch</taxon>
    </lineage>
</organism>
<proteinExistence type="predicted"/>
<name>A0A6J5QJR6_9CAUD</name>
<protein>
    <submittedName>
        <fullName evidence="2">Uncharacterized protein</fullName>
    </submittedName>
</protein>
<dbReference type="EMBL" id="LR797058">
    <property type="protein sequence ID" value="CAB4183962.1"/>
    <property type="molecule type" value="Genomic_DNA"/>
</dbReference>
<dbReference type="EMBL" id="LR796901">
    <property type="protein sequence ID" value="CAB4173443.1"/>
    <property type="molecule type" value="Genomic_DNA"/>
</dbReference>
<dbReference type="EMBL" id="LR797330">
    <property type="protein sequence ID" value="CAB4203309.1"/>
    <property type="molecule type" value="Genomic_DNA"/>
</dbReference>
<gene>
    <name evidence="2" type="ORF">UFOVP1111_20</name>
    <name evidence="3" type="ORF">UFOVP1380_25</name>
    <name evidence="1" type="ORF">UFOVP943_25</name>
</gene>
<evidence type="ECO:0000313" key="1">
    <source>
        <dbReference type="EMBL" id="CAB4173443.1"/>
    </source>
</evidence>
<evidence type="ECO:0000313" key="2">
    <source>
        <dbReference type="EMBL" id="CAB4183962.1"/>
    </source>
</evidence>
<accession>A0A6J5QJR6</accession>